<organism evidence="2 3">
    <name type="scientific">Lacibacter luteus</name>
    <dbReference type="NCBI Taxonomy" id="2508719"/>
    <lineage>
        <taxon>Bacteria</taxon>
        <taxon>Pseudomonadati</taxon>
        <taxon>Bacteroidota</taxon>
        <taxon>Chitinophagia</taxon>
        <taxon>Chitinophagales</taxon>
        <taxon>Chitinophagaceae</taxon>
        <taxon>Lacibacter</taxon>
    </lineage>
</organism>
<sequence>MTAKTTYSQNFLRKSLMFVSCFALFFTASSASFFSGGGGKKKNETSLNLKSSPLTLQNGFRFKSGFSFSSTNNNKLVLSGNTVTFQKGNNLYVLPVKKKAVFNKFKTPQKEIK</sequence>
<comment type="caution">
    <text evidence="2">The sequence shown here is derived from an EMBL/GenBank/DDBJ whole genome shotgun (WGS) entry which is preliminary data.</text>
</comment>
<keyword evidence="3" id="KW-1185">Reference proteome</keyword>
<protein>
    <submittedName>
        <fullName evidence="2">Uncharacterized protein</fullName>
    </submittedName>
</protein>
<evidence type="ECO:0000313" key="3">
    <source>
        <dbReference type="Proteomes" id="UP000290204"/>
    </source>
</evidence>
<feature type="chain" id="PRO_5020285983" evidence="1">
    <location>
        <begin position="32"/>
        <end position="113"/>
    </location>
</feature>
<dbReference type="AlphaFoldDB" id="A0A4Q1CFG4"/>
<feature type="signal peptide" evidence="1">
    <location>
        <begin position="1"/>
        <end position="31"/>
    </location>
</feature>
<dbReference type="RefSeq" id="WP_129131808.1">
    <property type="nucleotide sequence ID" value="NZ_SDHW01000005.1"/>
</dbReference>
<gene>
    <name evidence="2" type="ORF">ESA94_15285</name>
</gene>
<evidence type="ECO:0000313" key="2">
    <source>
        <dbReference type="EMBL" id="RXK58752.1"/>
    </source>
</evidence>
<dbReference type="EMBL" id="SDHW01000005">
    <property type="protein sequence ID" value="RXK58752.1"/>
    <property type="molecule type" value="Genomic_DNA"/>
</dbReference>
<dbReference type="Proteomes" id="UP000290204">
    <property type="component" value="Unassembled WGS sequence"/>
</dbReference>
<accession>A0A4Q1CFG4</accession>
<keyword evidence="1" id="KW-0732">Signal</keyword>
<reference evidence="2 3" key="1">
    <citation type="submission" date="2019-01" db="EMBL/GenBank/DDBJ databases">
        <title>Lacibacter sp. strain TTM-7.</title>
        <authorList>
            <person name="Chen W.-M."/>
        </authorList>
    </citation>
    <scope>NUCLEOTIDE SEQUENCE [LARGE SCALE GENOMIC DNA]</scope>
    <source>
        <strain evidence="2 3">TTM-7</strain>
    </source>
</reference>
<name>A0A4Q1CFG4_9BACT</name>
<dbReference type="OrthoDB" id="9856508at2"/>
<evidence type="ECO:0000256" key="1">
    <source>
        <dbReference type="SAM" id="SignalP"/>
    </source>
</evidence>
<proteinExistence type="predicted"/>